<feature type="non-terminal residue" evidence="1">
    <location>
        <position position="71"/>
    </location>
</feature>
<sequence length="71" mass="7326">MLASAATVVIKSGSITYDPISVPAGLHKIGVPFQQGTQTVTVRRGNIQVMSGTGATPISDNIQLYNGNIVA</sequence>
<gene>
    <name evidence="1" type="ORF">OTI717_LOCUS33838</name>
</gene>
<evidence type="ECO:0000313" key="1">
    <source>
        <dbReference type="EMBL" id="CAF4094403.1"/>
    </source>
</evidence>
<proteinExistence type="predicted"/>
<accession>A0A819UUX1</accession>
<evidence type="ECO:0000313" key="2">
    <source>
        <dbReference type="Proteomes" id="UP000663823"/>
    </source>
</evidence>
<dbReference type="AlphaFoldDB" id="A0A819UUX1"/>
<dbReference type="EMBL" id="CAJOAX010011479">
    <property type="protein sequence ID" value="CAF4094403.1"/>
    <property type="molecule type" value="Genomic_DNA"/>
</dbReference>
<dbReference type="Proteomes" id="UP000663823">
    <property type="component" value="Unassembled WGS sequence"/>
</dbReference>
<organism evidence="1 2">
    <name type="scientific">Rotaria sordida</name>
    <dbReference type="NCBI Taxonomy" id="392033"/>
    <lineage>
        <taxon>Eukaryota</taxon>
        <taxon>Metazoa</taxon>
        <taxon>Spiralia</taxon>
        <taxon>Gnathifera</taxon>
        <taxon>Rotifera</taxon>
        <taxon>Eurotatoria</taxon>
        <taxon>Bdelloidea</taxon>
        <taxon>Philodinida</taxon>
        <taxon>Philodinidae</taxon>
        <taxon>Rotaria</taxon>
    </lineage>
</organism>
<reference evidence="1" key="1">
    <citation type="submission" date="2021-02" db="EMBL/GenBank/DDBJ databases">
        <authorList>
            <person name="Nowell W R."/>
        </authorList>
    </citation>
    <scope>NUCLEOTIDE SEQUENCE</scope>
</reference>
<comment type="caution">
    <text evidence="1">The sequence shown here is derived from an EMBL/GenBank/DDBJ whole genome shotgun (WGS) entry which is preliminary data.</text>
</comment>
<name>A0A819UUX1_9BILA</name>
<protein>
    <submittedName>
        <fullName evidence="1">Uncharacterized protein</fullName>
    </submittedName>
</protein>